<dbReference type="GO" id="GO:0005524">
    <property type="term" value="F:ATP binding"/>
    <property type="evidence" value="ECO:0007669"/>
    <property type="project" value="UniProtKB-UniRule"/>
</dbReference>
<evidence type="ECO:0000259" key="21">
    <source>
        <dbReference type="PROSITE" id="PS51385"/>
    </source>
</evidence>
<dbReference type="CDD" id="cd01171">
    <property type="entry name" value="YXKO-related"/>
    <property type="match status" value="1"/>
</dbReference>
<comment type="catalytic activity">
    <reaction evidence="2 18 19">
        <text>(6R)-NADPHX = (6S)-NADPHX</text>
        <dbReference type="Rhea" id="RHEA:32227"/>
        <dbReference type="ChEBI" id="CHEBI:64076"/>
        <dbReference type="ChEBI" id="CHEBI:64077"/>
        <dbReference type="EC" id="5.1.99.6"/>
    </reaction>
</comment>
<feature type="binding site" evidence="18">
    <location>
        <position position="130"/>
    </location>
    <ligand>
        <name>(6S)-NADPHX</name>
        <dbReference type="ChEBI" id="CHEBI:64076"/>
    </ligand>
</feature>
<dbReference type="InterPro" id="IPR036652">
    <property type="entry name" value="YjeF_N_dom_sf"/>
</dbReference>
<comment type="similarity">
    <text evidence="18">Belongs to the NnrE/AIBP family.</text>
</comment>
<comment type="caution">
    <text evidence="22">The sequence shown here is derived from an EMBL/GenBank/DDBJ whole genome shotgun (WGS) entry which is preliminary data.</text>
</comment>
<dbReference type="PROSITE" id="PS51383">
    <property type="entry name" value="YJEF_C_3"/>
    <property type="match status" value="1"/>
</dbReference>
<dbReference type="HAMAP" id="MF_01965">
    <property type="entry name" value="NADHX_dehydratase"/>
    <property type="match status" value="1"/>
</dbReference>
<dbReference type="GO" id="GO:0046496">
    <property type="term" value="P:nicotinamide nucleotide metabolic process"/>
    <property type="evidence" value="ECO:0007669"/>
    <property type="project" value="UniProtKB-UniRule"/>
</dbReference>
<dbReference type="GO" id="GO:0046872">
    <property type="term" value="F:metal ion binding"/>
    <property type="evidence" value="ECO:0007669"/>
    <property type="project" value="UniProtKB-UniRule"/>
</dbReference>
<evidence type="ECO:0000256" key="1">
    <source>
        <dbReference type="ARBA" id="ARBA00000013"/>
    </source>
</evidence>
<evidence type="ECO:0000256" key="9">
    <source>
        <dbReference type="ARBA" id="ARBA00022958"/>
    </source>
</evidence>
<sequence>MRDIEEFGILDINAVAKGYDLFSLMEKAGECLAKHIQSKFPKEFLILFLCGKGNNAGDGYVAASLLDREGFNVKLIAIEELSKSVAKKASELFTGSAVDVSYLDEVSQENTLIVDCLLGSGIVGEPRLAYFETIKKINTFRNILSVDIPSGFKSGTAVIPSQTITFHDSKTGMDVDNCGEIFILDIGITDEIDEFCGPGELRLFPQSEPNNHKGQNGKVAIIGGAEFGGAVSLAGMGAYRSGADLVHIFVPDDNYNQVSTFAPELIVHNIGKKDMLNSIYNVCDTENFNSFVIGPGMGKGLKFKHIINGIISRFDNLVIDADAIQVYDFSGKNVILTPHGGELARLNIERTKEQLMRFSSKHAITLLSKGKTDYVTDGSHFKVNITGHPRMAVGGTGDLLAGLCGGLMARGLTPFQAGRLACYAIGLAGEKCYKEMGPGFLPSELSLFISRVLNQV</sequence>
<comment type="catalytic activity">
    <reaction evidence="16 17 19">
        <text>(6S)-NADPHX + ADP = AMP + phosphate + NADPH + H(+)</text>
        <dbReference type="Rhea" id="RHEA:32235"/>
        <dbReference type="ChEBI" id="CHEBI:15378"/>
        <dbReference type="ChEBI" id="CHEBI:43474"/>
        <dbReference type="ChEBI" id="CHEBI:57783"/>
        <dbReference type="ChEBI" id="CHEBI:64076"/>
        <dbReference type="ChEBI" id="CHEBI:456215"/>
        <dbReference type="ChEBI" id="CHEBI:456216"/>
        <dbReference type="EC" id="4.2.1.136"/>
    </reaction>
</comment>
<organism evidence="22 23">
    <name type="scientific">Marine Group III euryarchaeote CG-Epi3</name>
    <dbReference type="NCBI Taxonomy" id="1888997"/>
    <lineage>
        <taxon>Archaea</taxon>
        <taxon>Methanobacteriati</taxon>
        <taxon>Thermoplasmatota</taxon>
        <taxon>Thermoplasmata</taxon>
        <taxon>Candidatus Thermoprofundales</taxon>
    </lineage>
</organism>
<evidence type="ECO:0000256" key="8">
    <source>
        <dbReference type="ARBA" id="ARBA00022857"/>
    </source>
</evidence>
<feature type="domain" description="YjeF C-terminal" evidence="20">
    <location>
        <begin position="196"/>
        <end position="456"/>
    </location>
</feature>
<evidence type="ECO:0000256" key="7">
    <source>
        <dbReference type="ARBA" id="ARBA00022840"/>
    </source>
</evidence>
<evidence type="ECO:0000256" key="2">
    <source>
        <dbReference type="ARBA" id="ARBA00000909"/>
    </source>
</evidence>
<feature type="binding site" evidence="18">
    <location>
        <position position="147"/>
    </location>
    <ligand>
        <name>(6S)-NADPHX</name>
        <dbReference type="ChEBI" id="CHEBI:64076"/>
    </ligand>
</feature>
<evidence type="ECO:0000256" key="17">
    <source>
        <dbReference type="HAMAP-Rule" id="MF_01965"/>
    </source>
</evidence>
<dbReference type="Proteomes" id="UP000183138">
    <property type="component" value="Unassembled WGS sequence"/>
</dbReference>
<feature type="binding site" evidence="17">
    <location>
        <position position="397"/>
    </location>
    <ligand>
        <name>AMP</name>
        <dbReference type="ChEBI" id="CHEBI:456215"/>
    </ligand>
</feature>
<evidence type="ECO:0000256" key="3">
    <source>
        <dbReference type="ARBA" id="ARBA00006001"/>
    </source>
</evidence>
<feature type="binding site" evidence="18">
    <location>
        <begin position="119"/>
        <end position="125"/>
    </location>
    <ligand>
        <name>(6S)-NADPHX</name>
        <dbReference type="ChEBI" id="CHEBI:64076"/>
    </ligand>
</feature>
<evidence type="ECO:0000256" key="14">
    <source>
        <dbReference type="ARBA" id="ARBA00025153"/>
    </source>
</evidence>
<feature type="binding site" evidence="17">
    <location>
        <position position="398"/>
    </location>
    <ligand>
        <name>(6S)-NADPHX</name>
        <dbReference type="ChEBI" id="CHEBI:64076"/>
    </ligand>
</feature>
<comment type="cofactor">
    <cofactor evidence="17">
        <name>Mg(2+)</name>
        <dbReference type="ChEBI" id="CHEBI:18420"/>
    </cofactor>
</comment>
<keyword evidence="10 17" id="KW-0520">NAD</keyword>
<comment type="similarity">
    <text evidence="4 19">In the C-terminal section; belongs to the NnrD/CARKD family.</text>
</comment>
<dbReference type="PANTHER" id="PTHR12592">
    <property type="entry name" value="ATP-DEPENDENT (S)-NAD(P)H-HYDRATE DEHYDRATASE FAMILY MEMBER"/>
    <property type="match status" value="1"/>
</dbReference>
<evidence type="ECO:0000256" key="11">
    <source>
        <dbReference type="ARBA" id="ARBA00023235"/>
    </source>
</evidence>
<protein>
    <recommendedName>
        <fullName evidence="19">Bifunctional NAD(P)H-hydrate repair enzyme</fullName>
    </recommendedName>
    <alternativeName>
        <fullName evidence="19">Nicotinamide nucleotide repair protein</fullName>
    </alternativeName>
    <domain>
        <recommendedName>
            <fullName evidence="19">ADP-dependent (S)-NAD(P)H-hydrate dehydratase</fullName>
            <ecNumber evidence="19">4.2.1.136</ecNumber>
        </recommendedName>
        <alternativeName>
            <fullName evidence="19">ADP-dependent NAD(P)HX dehydratase</fullName>
        </alternativeName>
    </domain>
    <domain>
        <recommendedName>
            <fullName evidence="19">NAD(P)H-hydrate epimerase</fullName>
            <ecNumber evidence="19">5.1.99.6</ecNumber>
        </recommendedName>
    </domain>
</protein>
<evidence type="ECO:0000256" key="12">
    <source>
        <dbReference type="ARBA" id="ARBA00023239"/>
    </source>
</evidence>
<keyword evidence="13" id="KW-0511">Multifunctional enzyme</keyword>
<comment type="catalytic activity">
    <reaction evidence="15 17 19">
        <text>(6S)-NADHX + ADP = AMP + phosphate + NADH + H(+)</text>
        <dbReference type="Rhea" id="RHEA:32223"/>
        <dbReference type="ChEBI" id="CHEBI:15378"/>
        <dbReference type="ChEBI" id="CHEBI:43474"/>
        <dbReference type="ChEBI" id="CHEBI:57945"/>
        <dbReference type="ChEBI" id="CHEBI:64074"/>
        <dbReference type="ChEBI" id="CHEBI:456215"/>
        <dbReference type="ChEBI" id="CHEBI:456216"/>
        <dbReference type="EC" id="4.2.1.136"/>
    </reaction>
</comment>
<dbReference type="PANTHER" id="PTHR12592:SF0">
    <property type="entry name" value="ATP-DEPENDENT (S)-NAD(P)H-HYDRATE DEHYDRATASE"/>
    <property type="match status" value="1"/>
</dbReference>
<evidence type="ECO:0000256" key="15">
    <source>
        <dbReference type="ARBA" id="ARBA00048238"/>
    </source>
</evidence>
<feature type="binding site" evidence="17">
    <location>
        <position position="230"/>
    </location>
    <ligand>
        <name>(6S)-NADPHX</name>
        <dbReference type="ChEBI" id="CHEBI:64076"/>
    </ligand>
</feature>
<comment type="function">
    <text evidence="17">Catalyzes the dehydration of the S-form of NAD(P)HX at the expense of ADP, which is converted to AMP. Together with NAD(P)HX epimerase, which catalyzes the epimerization of the S- and R-forms, the enzyme allows the repair of both epimers of NAD(P)HX, a damaged form of NAD(P)H that is a result of enzymatic or heat-dependent hydration.</text>
</comment>
<dbReference type="Pfam" id="PF03853">
    <property type="entry name" value="YjeF_N"/>
    <property type="match status" value="1"/>
</dbReference>
<evidence type="ECO:0000256" key="5">
    <source>
        <dbReference type="ARBA" id="ARBA00022723"/>
    </source>
</evidence>
<keyword evidence="9 18" id="KW-0630">Potassium</keyword>
<keyword evidence="11 18" id="KW-0413">Isomerase</keyword>
<accession>A0A1J5TQ71</accession>
<dbReference type="EC" id="4.2.1.136" evidence="19"/>
<feature type="domain" description="YjeF N-terminal" evidence="21">
    <location>
        <begin position="1"/>
        <end position="194"/>
    </location>
</feature>
<comment type="similarity">
    <text evidence="17">Belongs to the NnrD/CARKD family.</text>
</comment>
<feature type="binding site" evidence="18">
    <location>
        <position position="55"/>
    </location>
    <ligand>
        <name>K(+)</name>
        <dbReference type="ChEBI" id="CHEBI:29103"/>
    </ligand>
</feature>
<dbReference type="PROSITE" id="PS51385">
    <property type="entry name" value="YJEF_N"/>
    <property type="match status" value="1"/>
</dbReference>
<keyword evidence="6 17" id="KW-0547">Nucleotide-binding</keyword>
<keyword evidence="12 17" id="KW-0456">Lyase</keyword>
<feature type="binding site" evidence="18">
    <location>
        <position position="115"/>
    </location>
    <ligand>
        <name>K(+)</name>
        <dbReference type="ChEBI" id="CHEBI:29103"/>
    </ligand>
</feature>
<evidence type="ECO:0000256" key="10">
    <source>
        <dbReference type="ARBA" id="ARBA00023027"/>
    </source>
</evidence>
<comment type="function">
    <text evidence="18">Catalyzes the epimerization of the S- and R-forms of NAD(P)HX, a damaged form of NAD(P)H that is a result of enzymatic or heat-dependent hydration. This is a prerequisite for the S-specific NAD(P)H-hydrate dehydratase to allow the repair of both epimers of NAD(P)HX.</text>
</comment>
<evidence type="ECO:0000313" key="23">
    <source>
        <dbReference type="Proteomes" id="UP000183138"/>
    </source>
</evidence>
<dbReference type="SUPFAM" id="SSF64153">
    <property type="entry name" value="YjeF N-terminal domain-like"/>
    <property type="match status" value="1"/>
</dbReference>
<keyword evidence="7 17" id="KW-0067">ATP-binding</keyword>
<evidence type="ECO:0000256" key="6">
    <source>
        <dbReference type="ARBA" id="ARBA00022741"/>
    </source>
</evidence>
<dbReference type="GO" id="GO:0052855">
    <property type="term" value="F:ADP-dependent NAD(P)H-hydrate dehydratase activity"/>
    <property type="evidence" value="ECO:0007669"/>
    <property type="project" value="UniProtKB-UniRule"/>
</dbReference>
<gene>
    <name evidence="17" type="primary">nnrD</name>
    <name evidence="18" type="synonym">nnrE</name>
    <name evidence="22" type="ORF">BEU00_00985</name>
</gene>
<evidence type="ECO:0000259" key="20">
    <source>
        <dbReference type="PROSITE" id="PS51383"/>
    </source>
</evidence>
<dbReference type="InterPro" id="IPR000631">
    <property type="entry name" value="CARKD"/>
</dbReference>
<dbReference type="SUPFAM" id="SSF53613">
    <property type="entry name" value="Ribokinase-like"/>
    <property type="match status" value="1"/>
</dbReference>
<keyword evidence="8 17" id="KW-0521">NADP</keyword>
<evidence type="ECO:0000256" key="19">
    <source>
        <dbReference type="PIRNR" id="PIRNR017184"/>
    </source>
</evidence>
<dbReference type="Pfam" id="PF01256">
    <property type="entry name" value="Carb_kinase"/>
    <property type="match status" value="1"/>
</dbReference>
<dbReference type="GO" id="GO:0052856">
    <property type="term" value="F:NAD(P)HX epimerase activity"/>
    <property type="evidence" value="ECO:0007669"/>
    <property type="project" value="UniProtKB-UniRule"/>
</dbReference>
<dbReference type="InterPro" id="IPR004443">
    <property type="entry name" value="YjeF_N_dom"/>
</dbReference>
<evidence type="ECO:0000256" key="4">
    <source>
        <dbReference type="ARBA" id="ARBA00009524"/>
    </source>
</evidence>
<dbReference type="EC" id="5.1.99.6" evidence="19"/>
<evidence type="ECO:0000313" key="22">
    <source>
        <dbReference type="EMBL" id="OIR23073.1"/>
    </source>
</evidence>
<feature type="binding site" evidence="18">
    <location>
        <position position="150"/>
    </location>
    <ligand>
        <name>K(+)</name>
        <dbReference type="ChEBI" id="CHEBI:29103"/>
    </ligand>
</feature>
<dbReference type="AlphaFoldDB" id="A0A1J5TQ71"/>
<dbReference type="PIRSF" id="PIRSF017184">
    <property type="entry name" value="Nnr"/>
    <property type="match status" value="1"/>
</dbReference>
<dbReference type="Gene3D" id="3.40.50.10260">
    <property type="entry name" value="YjeF N-terminal domain"/>
    <property type="match status" value="1"/>
</dbReference>
<dbReference type="Gene3D" id="3.40.1190.20">
    <property type="match status" value="1"/>
</dbReference>
<evidence type="ECO:0000256" key="13">
    <source>
        <dbReference type="ARBA" id="ARBA00023268"/>
    </source>
</evidence>
<comment type="catalytic activity">
    <reaction evidence="1 18 19">
        <text>(6R)-NADHX = (6S)-NADHX</text>
        <dbReference type="Rhea" id="RHEA:32215"/>
        <dbReference type="ChEBI" id="CHEBI:64074"/>
        <dbReference type="ChEBI" id="CHEBI:64075"/>
        <dbReference type="EC" id="5.1.99.6"/>
    </reaction>
</comment>
<dbReference type="InterPro" id="IPR030677">
    <property type="entry name" value="Nnr"/>
</dbReference>
<dbReference type="NCBIfam" id="TIGR00196">
    <property type="entry name" value="yjeF_cterm"/>
    <property type="match status" value="1"/>
</dbReference>
<name>A0A1J5TQ71_9ARCH</name>
<feature type="binding site" evidence="17">
    <location>
        <position position="339"/>
    </location>
    <ligand>
        <name>(6S)-NADPHX</name>
        <dbReference type="ChEBI" id="CHEBI:64076"/>
    </ligand>
</feature>
<comment type="subunit">
    <text evidence="17">Homotetramer.</text>
</comment>
<keyword evidence="5 18" id="KW-0479">Metal-binding</keyword>
<comment type="cofactor">
    <cofactor evidence="18 19">
        <name>K(+)</name>
        <dbReference type="ChEBI" id="CHEBI:29103"/>
    </cofactor>
    <text evidence="18 19">Binds 1 potassium ion per subunit.</text>
</comment>
<evidence type="ECO:0000256" key="18">
    <source>
        <dbReference type="HAMAP-Rule" id="MF_01966"/>
    </source>
</evidence>
<comment type="caution">
    <text evidence="17">Lacks conserved residue(s) required for the propagation of feature annotation.</text>
</comment>
<evidence type="ECO:0000256" key="16">
    <source>
        <dbReference type="ARBA" id="ARBA00049209"/>
    </source>
</evidence>
<dbReference type="NCBIfam" id="TIGR00197">
    <property type="entry name" value="yjeF_nterm"/>
    <property type="match status" value="1"/>
</dbReference>
<dbReference type="HAMAP" id="MF_01966">
    <property type="entry name" value="NADHX_epimerase"/>
    <property type="match status" value="1"/>
</dbReference>
<feature type="binding site" evidence="17">
    <location>
        <position position="296"/>
    </location>
    <ligand>
        <name>(6S)-NADPHX</name>
        <dbReference type="ChEBI" id="CHEBI:64076"/>
    </ligand>
</feature>
<dbReference type="GO" id="GO:0110051">
    <property type="term" value="P:metabolite repair"/>
    <property type="evidence" value="ECO:0007669"/>
    <property type="project" value="TreeGrafter"/>
</dbReference>
<proteinExistence type="inferred from homology"/>
<comment type="function">
    <text evidence="14 19">Bifunctional enzyme that catalyzes the epimerization of the S- and R-forms of NAD(P)HX and the dehydration of the S-form of NAD(P)HX at the expense of ADP, which is converted to AMP. This allows the repair of both epimers of NAD(P)HX, a damaged form of NAD(P)H that is a result of enzymatic or heat-dependent hydration.</text>
</comment>
<reference evidence="22 23" key="1">
    <citation type="submission" date="2016-08" db="EMBL/GenBank/DDBJ databases">
        <title>New Insights into Marine Group III Euryarchaeota, from dark to light.</title>
        <authorList>
            <person name="Haro-Moreno J.M."/>
            <person name="Rodriguez-Valera F."/>
            <person name="Lopez-Garcia P."/>
            <person name="Moreira D."/>
            <person name="Martin-Cuadrado A.B."/>
        </authorList>
    </citation>
    <scope>NUCLEOTIDE SEQUENCE [LARGE SCALE GENOMIC DNA]</scope>
    <source>
        <strain evidence="22">CG-Epi3</strain>
    </source>
</reference>
<comment type="similarity">
    <text evidence="3 19">In the N-terminal section; belongs to the NnrE/AIBP family.</text>
</comment>
<dbReference type="InterPro" id="IPR029056">
    <property type="entry name" value="Ribokinase-like"/>
</dbReference>
<dbReference type="EMBL" id="MIYY01000025">
    <property type="protein sequence ID" value="OIR23073.1"/>
    <property type="molecule type" value="Genomic_DNA"/>
</dbReference>